<reference evidence="5" key="1">
    <citation type="journal article" date="2015" name="BMC Genomics">
        <title>Genomic and transcriptomic analysis of the endophytic fungus Pestalotiopsis fici reveals its lifestyle and high potential for synthesis of natural products.</title>
        <authorList>
            <person name="Wang X."/>
            <person name="Zhang X."/>
            <person name="Liu L."/>
            <person name="Xiang M."/>
            <person name="Wang W."/>
            <person name="Sun X."/>
            <person name="Che Y."/>
            <person name="Guo L."/>
            <person name="Liu G."/>
            <person name="Guo L."/>
            <person name="Wang C."/>
            <person name="Yin W.B."/>
            <person name="Stadler M."/>
            <person name="Zhang X."/>
            <person name="Liu X."/>
        </authorList>
    </citation>
    <scope>NUCLEOTIDE SEQUENCE [LARGE SCALE GENOMIC DNA]</scope>
    <source>
        <strain evidence="5">W106-1 / CGMCC3.15140</strain>
    </source>
</reference>
<accession>W3WTE3</accession>
<dbReference type="GeneID" id="19276020"/>
<dbReference type="PANTHER" id="PTHR30466:SF1">
    <property type="entry name" value="FMN REDUCTASE (NADH) RUTF"/>
    <property type="match status" value="1"/>
</dbReference>
<dbReference type="InterPro" id="IPR050268">
    <property type="entry name" value="NADH-dep_flavin_reductase"/>
</dbReference>
<feature type="domain" description="Flavin reductase like" evidence="3">
    <location>
        <begin position="129"/>
        <end position="251"/>
    </location>
</feature>
<evidence type="ECO:0000313" key="5">
    <source>
        <dbReference type="Proteomes" id="UP000030651"/>
    </source>
</evidence>
<evidence type="ECO:0000259" key="3">
    <source>
        <dbReference type="Pfam" id="PF01613"/>
    </source>
</evidence>
<proteinExistence type="predicted"/>
<feature type="region of interest" description="Disordered" evidence="2">
    <location>
        <begin position="60"/>
        <end position="101"/>
    </location>
</feature>
<gene>
    <name evidence="4" type="ORF">PFICI_11007</name>
</gene>
<protein>
    <recommendedName>
        <fullName evidence="3">Flavin reductase like domain-containing protein</fullName>
    </recommendedName>
</protein>
<dbReference type="InParanoid" id="W3WTE3"/>
<dbReference type="OrthoDB" id="2015405at2759"/>
<dbReference type="KEGG" id="pfy:PFICI_11007"/>
<dbReference type="InterPro" id="IPR012349">
    <property type="entry name" value="Split_barrel_FMN-bd"/>
</dbReference>
<dbReference type="Gene3D" id="2.30.110.10">
    <property type="entry name" value="Electron Transport, Fmn-binding Protein, Chain A"/>
    <property type="match status" value="1"/>
</dbReference>
<dbReference type="InterPro" id="IPR002563">
    <property type="entry name" value="Flavin_Rdtase-like_dom"/>
</dbReference>
<evidence type="ECO:0000256" key="2">
    <source>
        <dbReference type="SAM" id="MobiDB-lite"/>
    </source>
</evidence>
<dbReference type="RefSeq" id="XP_007837779.1">
    <property type="nucleotide sequence ID" value="XM_007839588.1"/>
</dbReference>
<dbReference type="HOGENOM" id="CLU_615539_0_0_1"/>
<dbReference type="GO" id="GO:0010181">
    <property type="term" value="F:FMN binding"/>
    <property type="evidence" value="ECO:0007669"/>
    <property type="project" value="InterPro"/>
</dbReference>
<name>W3WTE3_PESFW</name>
<evidence type="ECO:0000256" key="1">
    <source>
        <dbReference type="ARBA" id="ARBA00023002"/>
    </source>
</evidence>
<sequence length="445" mass="50705">MKSLHFLSRASRISFSQHAVLRPDIAGVSSTCRISTPRKPYSTDQLEWTSERIRDEWHKQADTAEASATTSATLESIESSEASTDHPLNPLENASKSQLRKDRFRHLNPTSDEEKADIRAHPTTFRRLMRHVTQPVVVVSSLAIPGQGHDPWRASRAREDFLENPFENPYEMEEDGDGSKPVPRAMTVGSFTSLNVRPVPRIMFNVNRPSKTYDAIKTSHRFNVHILADNKEGALLAEHYSKGHSRIDFVPDDNNYPELLSRVTSDFARKAILKDGLGLAVEGSDKLGGLFVHGARRWTREWENWQKKKFESEHTWTPFTREAMPRLESDGILYTLRCVVRRWTKGGSARQFRSGLLELDAATALVIGNVQEVIYGSLKDEDEPEMKPALSYSFQQYIQRGDPVNLSESHKTEKVYGNTLKAEKENKPETKDDIPKMQRPQMYLE</sequence>
<feature type="region of interest" description="Disordered" evidence="2">
    <location>
        <begin position="403"/>
        <end position="445"/>
    </location>
</feature>
<dbReference type="STRING" id="1229662.W3WTE3"/>
<dbReference type="PANTHER" id="PTHR30466">
    <property type="entry name" value="FLAVIN REDUCTASE"/>
    <property type="match status" value="1"/>
</dbReference>
<feature type="compositionally biased region" description="Basic and acidic residues" evidence="2">
    <location>
        <begin position="421"/>
        <end position="436"/>
    </location>
</feature>
<keyword evidence="1" id="KW-0560">Oxidoreductase</keyword>
<keyword evidence="5" id="KW-1185">Reference proteome</keyword>
<dbReference type="eggNOG" id="ENOG502SB89">
    <property type="taxonomic scope" value="Eukaryota"/>
</dbReference>
<dbReference type="Pfam" id="PF01613">
    <property type="entry name" value="Flavin_Reduct"/>
    <property type="match status" value="1"/>
</dbReference>
<dbReference type="AlphaFoldDB" id="W3WTE3"/>
<dbReference type="SUPFAM" id="SSF50475">
    <property type="entry name" value="FMN-binding split barrel"/>
    <property type="match status" value="1"/>
</dbReference>
<evidence type="ECO:0000313" key="4">
    <source>
        <dbReference type="EMBL" id="ETS77133.1"/>
    </source>
</evidence>
<organism evidence="4 5">
    <name type="scientific">Pestalotiopsis fici (strain W106-1 / CGMCC3.15140)</name>
    <dbReference type="NCBI Taxonomy" id="1229662"/>
    <lineage>
        <taxon>Eukaryota</taxon>
        <taxon>Fungi</taxon>
        <taxon>Dikarya</taxon>
        <taxon>Ascomycota</taxon>
        <taxon>Pezizomycotina</taxon>
        <taxon>Sordariomycetes</taxon>
        <taxon>Xylariomycetidae</taxon>
        <taxon>Amphisphaeriales</taxon>
        <taxon>Sporocadaceae</taxon>
        <taxon>Pestalotiopsis</taxon>
    </lineage>
</organism>
<dbReference type="EMBL" id="KI912116">
    <property type="protein sequence ID" value="ETS77133.1"/>
    <property type="molecule type" value="Genomic_DNA"/>
</dbReference>
<dbReference type="GO" id="GO:0042602">
    <property type="term" value="F:riboflavin reductase (NADPH) activity"/>
    <property type="evidence" value="ECO:0007669"/>
    <property type="project" value="TreeGrafter"/>
</dbReference>
<dbReference type="Proteomes" id="UP000030651">
    <property type="component" value="Unassembled WGS sequence"/>
</dbReference>
<feature type="compositionally biased region" description="Low complexity" evidence="2">
    <location>
        <begin position="63"/>
        <end position="82"/>
    </location>
</feature>